<comment type="function">
    <text evidence="7">Plays an important role in the control of DNA replication and the maintenance of replication fork stability.</text>
</comment>
<evidence type="ECO:0000256" key="5">
    <source>
        <dbReference type="ARBA" id="ARBA00023242"/>
    </source>
</evidence>
<reference evidence="11" key="1">
    <citation type="submission" date="2025-08" db="UniProtKB">
        <authorList>
            <consortium name="RefSeq"/>
        </authorList>
    </citation>
    <scope>IDENTIFICATION</scope>
</reference>
<evidence type="ECO:0000256" key="8">
    <source>
        <dbReference type="SAM" id="MobiDB-lite"/>
    </source>
</evidence>
<evidence type="ECO:0000256" key="7">
    <source>
        <dbReference type="RuleBase" id="RU366049"/>
    </source>
</evidence>
<keyword evidence="5 7" id="KW-0539">Nucleus</keyword>
<evidence type="ECO:0000256" key="1">
    <source>
        <dbReference type="ARBA" id="ARBA00004123"/>
    </source>
</evidence>
<dbReference type="AlphaFoldDB" id="A0A6P7M1Q8"/>
<dbReference type="GO" id="GO:0000076">
    <property type="term" value="P:DNA replication checkpoint signaling"/>
    <property type="evidence" value="ECO:0007669"/>
    <property type="project" value="UniProtKB-UniRule"/>
</dbReference>
<keyword evidence="10" id="KW-1185">Reference proteome</keyword>
<evidence type="ECO:0000313" key="10">
    <source>
        <dbReference type="Proteomes" id="UP000515150"/>
    </source>
</evidence>
<dbReference type="GO" id="GO:0031298">
    <property type="term" value="C:replication fork protection complex"/>
    <property type="evidence" value="ECO:0007669"/>
    <property type="project" value="TreeGrafter"/>
</dbReference>
<dbReference type="GO" id="GO:0006974">
    <property type="term" value="P:DNA damage response"/>
    <property type="evidence" value="ECO:0007669"/>
    <property type="project" value="UniProtKB-KW"/>
</dbReference>
<dbReference type="GO" id="GO:0031297">
    <property type="term" value="P:replication fork processing"/>
    <property type="evidence" value="ECO:0007669"/>
    <property type="project" value="UniProtKB-UniRule"/>
</dbReference>
<dbReference type="InParanoid" id="A0A6P7M1Q8"/>
<name>A0A6P7M1Q8_BETSP</name>
<comment type="subcellular location">
    <subcellularLocation>
        <location evidence="1 7">Nucleus</location>
    </subcellularLocation>
</comment>
<dbReference type="Pfam" id="PF07962">
    <property type="entry name" value="Swi3"/>
    <property type="match status" value="1"/>
</dbReference>
<dbReference type="InterPro" id="IPR040038">
    <property type="entry name" value="TIPIN/Csm3/Swi3"/>
</dbReference>
<feature type="region of interest" description="Disordered" evidence="8">
    <location>
        <begin position="210"/>
        <end position="309"/>
    </location>
</feature>
<evidence type="ECO:0000256" key="6">
    <source>
        <dbReference type="ARBA" id="ARBA00023306"/>
    </source>
</evidence>
<feature type="region of interest" description="Disordered" evidence="8">
    <location>
        <begin position="1"/>
        <end position="65"/>
    </location>
</feature>
<evidence type="ECO:0000256" key="4">
    <source>
        <dbReference type="ARBA" id="ARBA00022763"/>
    </source>
</evidence>
<accession>A0A6P7M1Q8</accession>
<evidence type="ECO:0000259" key="9">
    <source>
        <dbReference type="Pfam" id="PF07962"/>
    </source>
</evidence>
<evidence type="ECO:0000313" key="11">
    <source>
        <dbReference type="RefSeq" id="XP_029000137.1"/>
    </source>
</evidence>
<dbReference type="FunCoup" id="A0A6P7M1Q8">
    <property type="interactions" value="862"/>
</dbReference>
<dbReference type="OrthoDB" id="437078at2759"/>
<gene>
    <name evidence="11" type="primary">tipin</name>
</gene>
<sequence>MPTKSGHHTIPDYDGLEDEAFPPLPPPDSPGQAAQDDADPFGNGEASQLAEVPAAKRRGVKRPQPKLDAQRLISERGLPALRTLFENVHFKGKGHEAENLRLLMQKMENWAHRLYPKLQFEGFIDKVEKLGQKKEVQTCLKRIRLDMPLTHEDLLGEDVAAPEMQIFGDPDVSGGGAFFTDPGPVHSTPAPSLTEEQRRRMELNRQRAMERRFARQQQQTDLSESQTMTSTPADGLKSVSSANALNTSINQEEKVEDLNGPVDSRVEPADNNPVHTDSEPLAESTVCKEAKEMSLSPGHQGSNTCEDGD</sequence>
<evidence type="ECO:0000256" key="2">
    <source>
        <dbReference type="ARBA" id="ARBA00006075"/>
    </source>
</evidence>
<organism evidence="10 11">
    <name type="scientific">Betta splendens</name>
    <name type="common">Siamese fighting fish</name>
    <dbReference type="NCBI Taxonomy" id="158456"/>
    <lineage>
        <taxon>Eukaryota</taxon>
        <taxon>Metazoa</taxon>
        <taxon>Chordata</taxon>
        <taxon>Craniata</taxon>
        <taxon>Vertebrata</taxon>
        <taxon>Euteleostomi</taxon>
        <taxon>Actinopterygii</taxon>
        <taxon>Neopterygii</taxon>
        <taxon>Teleostei</taxon>
        <taxon>Neoteleostei</taxon>
        <taxon>Acanthomorphata</taxon>
        <taxon>Anabantaria</taxon>
        <taxon>Anabantiformes</taxon>
        <taxon>Anabantoidei</taxon>
        <taxon>Osphronemidae</taxon>
        <taxon>Betta</taxon>
    </lineage>
</organism>
<dbReference type="GeneID" id="114852138"/>
<dbReference type="RefSeq" id="XP_029000137.1">
    <property type="nucleotide sequence ID" value="XM_029144304.3"/>
</dbReference>
<feature type="compositionally biased region" description="Basic residues" evidence="8">
    <location>
        <begin position="55"/>
        <end position="64"/>
    </location>
</feature>
<dbReference type="CTD" id="54962"/>
<feature type="compositionally biased region" description="Polar residues" evidence="8">
    <location>
        <begin position="297"/>
        <end position="309"/>
    </location>
</feature>
<feature type="compositionally biased region" description="Polar residues" evidence="8">
    <location>
        <begin position="215"/>
        <end position="250"/>
    </location>
</feature>
<dbReference type="InterPro" id="IPR012923">
    <property type="entry name" value="Csm3"/>
</dbReference>
<dbReference type="PANTHER" id="PTHR13220:SF11">
    <property type="entry name" value="TIMELESS-INTERACTING PROTEIN"/>
    <property type="match status" value="1"/>
</dbReference>
<dbReference type="Proteomes" id="UP000515150">
    <property type="component" value="Chromosome 3"/>
</dbReference>
<keyword evidence="4 7" id="KW-0227">DNA damage</keyword>
<feature type="domain" description="Chromosome segregation in meiosis protein 3" evidence="9">
    <location>
        <begin position="66"/>
        <end position="147"/>
    </location>
</feature>
<dbReference type="KEGG" id="bspl:114852138"/>
<keyword evidence="6 7" id="KW-0131">Cell cycle</keyword>
<evidence type="ECO:0000256" key="3">
    <source>
        <dbReference type="ARBA" id="ARBA00018750"/>
    </source>
</evidence>
<protein>
    <recommendedName>
        <fullName evidence="3 7">TIMELESS-interacting protein</fullName>
    </recommendedName>
</protein>
<dbReference type="GO" id="GO:0003677">
    <property type="term" value="F:DNA binding"/>
    <property type="evidence" value="ECO:0007669"/>
    <property type="project" value="TreeGrafter"/>
</dbReference>
<proteinExistence type="inferred from homology"/>
<dbReference type="PANTHER" id="PTHR13220">
    <property type="entry name" value="TIMELESS INTERACTING-RELATED"/>
    <property type="match status" value="1"/>
</dbReference>
<comment type="similarity">
    <text evidence="2 7">Belongs to the CSM3 family.</text>
</comment>
<dbReference type="GO" id="GO:0043111">
    <property type="term" value="P:replication fork arrest"/>
    <property type="evidence" value="ECO:0007669"/>
    <property type="project" value="TreeGrafter"/>
</dbReference>